<dbReference type="Gene3D" id="3.40.710.10">
    <property type="entry name" value="DD-peptidase/beta-lactamase superfamily"/>
    <property type="match status" value="1"/>
</dbReference>
<dbReference type="EMBL" id="CP026952">
    <property type="protein sequence ID" value="AWB91943.1"/>
    <property type="molecule type" value="Genomic_DNA"/>
</dbReference>
<dbReference type="PANTHER" id="PTHR46825:SF7">
    <property type="entry name" value="D-ALANYL-D-ALANINE CARBOXYPEPTIDASE"/>
    <property type="match status" value="1"/>
</dbReference>
<name>A0A2S0WKS4_9ACTN</name>
<dbReference type="PANTHER" id="PTHR46825">
    <property type="entry name" value="D-ALANYL-D-ALANINE-CARBOXYPEPTIDASE/ENDOPEPTIDASE AMPH"/>
    <property type="match status" value="1"/>
</dbReference>
<evidence type="ECO:0000313" key="4">
    <source>
        <dbReference type="Proteomes" id="UP000244384"/>
    </source>
</evidence>
<accession>A0A2S0WKS4</accession>
<evidence type="ECO:0000259" key="2">
    <source>
        <dbReference type="Pfam" id="PF24491"/>
    </source>
</evidence>
<dbReference type="InterPro" id="IPR056008">
    <property type="entry name" value="DUF7586"/>
</dbReference>
<dbReference type="Pfam" id="PF24491">
    <property type="entry name" value="DUF7586"/>
    <property type="match status" value="1"/>
</dbReference>
<dbReference type="OrthoDB" id="3863176at2"/>
<evidence type="ECO:0000313" key="3">
    <source>
        <dbReference type="EMBL" id="AWB91943.1"/>
    </source>
</evidence>
<accession>A0A5F2EXC6</accession>
<dbReference type="SUPFAM" id="SSF56601">
    <property type="entry name" value="beta-lactamase/transpeptidase-like"/>
    <property type="match status" value="1"/>
</dbReference>
<keyword evidence="4" id="KW-1185">Reference proteome</keyword>
<protein>
    <submittedName>
        <fullName evidence="3">Serine hydrolase</fullName>
    </submittedName>
</protein>
<keyword evidence="3" id="KW-0378">Hydrolase</keyword>
<dbReference type="RefSeq" id="WP_108577588.1">
    <property type="nucleotide sequence ID" value="NZ_CP026952.1"/>
</dbReference>
<feature type="domain" description="Beta-lactamase-related" evidence="1">
    <location>
        <begin position="18"/>
        <end position="322"/>
    </location>
</feature>
<gene>
    <name evidence="3" type="ORF">C3E78_06890</name>
</gene>
<dbReference type="Proteomes" id="UP000244384">
    <property type="component" value="Chromosome"/>
</dbReference>
<dbReference type="InterPro" id="IPR050491">
    <property type="entry name" value="AmpC-like"/>
</dbReference>
<evidence type="ECO:0000259" key="1">
    <source>
        <dbReference type="Pfam" id="PF00144"/>
    </source>
</evidence>
<dbReference type="AlphaFoldDB" id="A0A2S0WKS4"/>
<reference evidence="4" key="1">
    <citation type="submission" date="2018-01" db="EMBL/GenBank/DDBJ databases">
        <authorList>
            <person name="Li J."/>
        </authorList>
    </citation>
    <scope>NUCLEOTIDE SEQUENCE [LARGE SCALE GENOMIC DNA]</scope>
    <source>
        <strain evidence="4">592</strain>
    </source>
</reference>
<dbReference type="InterPro" id="IPR012338">
    <property type="entry name" value="Beta-lactam/transpept-like"/>
</dbReference>
<organism evidence="3 4">
    <name type="scientific">Aeromicrobium chenweiae</name>
    <dbReference type="NCBI Taxonomy" id="2079793"/>
    <lineage>
        <taxon>Bacteria</taxon>
        <taxon>Bacillati</taxon>
        <taxon>Actinomycetota</taxon>
        <taxon>Actinomycetes</taxon>
        <taxon>Propionibacteriales</taxon>
        <taxon>Nocardioidaceae</taxon>
        <taxon>Aeromicrobium</taxon>
    </lineage>
</organism>
<dbReference type="InterPro" id="IPR001466">
    <property type="entry name" value="Beta-lactam-related"/>
</dbReference>
<proteinExistence type="predicted"/>
<feature type="domain" description="DUF7586" evidence="2">
    <location>
        <begin position="351"/>
        <end position="431"/>
    </location>
</feature>
<dbReference type="KEGG" id="aez:C3E78_06890"/>
<sequence>MTLDATTSAALTRRLAVEQSTHRLPSVAAAVVRQGEIVWSDAAGNLDGRASGEPATPDTQYRIGSISKTFVAVEVMRLRDEGRLAIGDTIGTHLPEVPFGHVTIAQLLTHTSGLQAENDGDWWERSPGSSWADLLASGAALRATPGTGFHYSNLGYAVLGELVARLRDRPWQDAVRDGILTPLGMHRTTTRPEAPAAPGLAVHPLADLLHVEPEHDAVAMSPAGQLWSTAEDLSTWAAFLAGRTQGVLAESTLREMLRPVAVADVPGAAWVGAHGLGWQMWNVEGRRYAGHGGSMPGFLAGLRVDLESGDGVVLMTNATSGLGTVTPDLLEIVREREPVAPTPWHADPSQADDLDLVGPWYWGTYAFTLALGADGGLRLGEPGQGRGARFRRDGAGWTGLEGYYRGEPLTVERDADGRPERLVLASFVFTRTPYDPAVETPGGIDAAGWH</sequence>
<dbReference type="GO" id="GO:0016787">
    <property type="term" value="F:hydrolase activity"/>
    <property type="evidence" value="ECO:0007669"/>
    <property type="project" value="UniProtKB-KW"/>
</dbReference>
<dbReference type="Pfam" id="PF00144">
    <property type="entry name" value="Beta-lactamase"/>
    <property type="match status" value="1"/>
</dbReference>